<dbReference type="Proteomes" id="UP000183190">
    <property type="component" value="Unassembled WGS sequence"/>
</dbReference>
<feature type="transmembrane region" description="Helical" evidence="1">
    <location>
        <begin position="86"/>
        <end position="110"/>
    </location>
</feature>
<dbReference type="InterPro" id="IPR005081">
    <property type="entry name" value="SpoIIGA"/>
</dbReference>
<dbReference type="AlphaFoldDB" id="A0A1H6HT02"/>
<keyword evidence="1" id="KW-0812">Transmembrane</keyword>
<dbReference type="GO" id="GO:0006508">
    <property type="term" value="P:proteolysis"/>
    <property type="evidence" value="ECO:0007669"/>
    <property type="project" value="InterPro"/>
</dbReference>
<sequence>MQTIYVDVLIVLNIYVNYFLLRITSGITHSPLKTSRCIAASLYGSFFSLIILLPELGNITALIIKTAAAVSIVAISFGIHGKKRLIINTLAFFAANFVLAGTVYAVYSLFKPEFMHFNNACFYIDFSLLILILTTAALYGAVRLLRIWLDRTPEGSYRVFIRSRSKVIAVNGLADTGNGLVDFFSGSPVIICAADYFTELTGCELDISHLPRGFRLLPCTAVSGNGLIPVFRPDEVIISCTSGEKKPVDAVIGFGDCGGKAVFNPKLLKI</sequence>
<reference evidence="2 3" key="1">
    <citation type="submission" date="2016-10" db="EMBL/GenBank/DDBJ databases">
        <authorList>
            <person name="de Groot N.N."/>
        </authorList>
    </citation>
    <scope>NUCLEOTIDE SEQUENCE [LARGE SCALE GENOMIC DNA]</scope>
    <source>
        <strain evidence="2 3">YAD2003</strain>
    </source>
</reference>
<dbReference type="GO" id="GO:0030436">
    <property type="term" value="P:asexual sporulation"/>
    <property type="evidence" value="ECO:0007669"/>
    <property type="project" value="InterPro"/>
</dbReference>
<proteinExistence type="predicted"/>
<evidence type="ECO:0000313" key="2">
    <source>
        <dbReference type="EMBL" id="SEH39057.1"/>
    </source>
</evidence>
<dbReference type="Pfam" id="PF03419">
    <property type="entry name" value="Peptidase_U4"/>
    <property type="match status" value="1"/>
</dbReference>
<feature type="transmembrane region" description="Helical" evidence="1">
    <location>
        <begin position="37"/>
        <end position="53"/>
    </location>
</feature>
<dbReference type="OrthoDB" id="2690199at2"/>
<gene>
    <name evidence="2" type="ORF">SAMN02910265_00292</name>
</gene>
<name>A0A1H6HT02_RUMFL</name>
<evidence type="ECO:0000313" key="3">
    <source>
        <dbReference type="Proteomes" id="UP000183190"/>
    </source>
</evidence>
<organism evidence="2 3">
    <name type="scientific">Ruminococcus flavefaciens</name>
    <dbReference type="NCBI Taxonomy" id="1265"/>
    <lineage>
        <taxon>Bacteria</taxon>
        <taxon>Bacillati</taxon>
        <taxon>Bacillota</taxon>
        <taxon>Clostridia</taxon>
        <taxon>Eubacteriales</taxon>
        <taxon>Oscillospiraceae</taxon>
        <taxon>Ruminococcus</taxon>
    </lineage>
</organism>
<feature type="transmembrane region" description="Helical" evidence="1">
    <location>
        <begin position="122"/>
        <end position="142"/>
    </location>
</feature>
<evidence type="ECO:0000256" key="1">
    <source>
        <dbReference type="SAM" id="Phobius"/>
    </source>
</evidence>
<keyword evidence="1" id="KW-0472">Membrane</keyword>
<dbReference type="RefSeq" id="WP_074714129.1">
    <property type="nucleotide sequence ID" value="NZ_FNWV01000001.1"/>
</dbReference>
<keyword evidence="1" id="KW-1133">Transmembrane helix</keyword>
<dbReference type="GO" id="GO:0004190">
    <property type="term" value="F:aspartic-type endopeptidase activity"/>
    <property type="evidence" value="ECO:0007669"/>
    <property type="project" value="InterPro"/>
</dbReference>
<accession>A0A1H6HT02</accession>
<dbReference type="EMBL" id="FNWV01000001">
    <property type="protein sequence ID" value="SEH39057.1"/>
    <property type="molecule type" value="Genomic_DNA"/>
</dbReference>
<protein>
    <submittedName>
        <fullName evidence="2">Stage II sporulation protein GA (Sporulation sigma-E factor processing peptidase)</fullName>
    </submittedName>
</protein>
<feature type="transmembrane region" description="Helical" evidence="1">
    <location>
        <begin position="6"/>
        <end position="25"/>
    </location>
</feature>
<feature type="transmembrane region" description="Helical" evidence="1">
    <location>
        <begin position="59"/>
        <end position="79"/>
    </location>
</feature>